<dbReference type="FunFam" id="3.40.50.720:FF:000084">
    <property type="entry name" value="Short-chain dehydrogenase reductase"/>
    <property type="match status" value="1"/>
</dbReference>
<dbReference type="PANTHER" id="PTHR42879:SF2">
    <property type="entry name" value="3-OXOACYL-[ACYL-CARRIER-PROTEIN] REDUCTASE FABG"/>
    <property type="match status" value="1"/>
</dbReference>
<dbReference type="PRINTS" id="PR00081">
    <property type="entry name" value="GDHRDH"/>
</dbReference>
<dbReference type="PROSITE" id="PS00061">
    <property type="entry name" value="ADH_SHORT"/>
    <property type="match status" value="1"/>
</dbReference>
<dbReference type="InterPro" id="IPR020904">
    <property type="entry name" value="Sc_DH/Rdtase_CS"/>
</dbReference>
<name>A0A7C1FVZ7_9CHLR</name>
<dbReference type="InterPro" id="IPR050259">
    <property type="entry name" value="SDR"/>
</dbReference>
<comment type="caution">
    <text evidence="3">The sequence shown here is derived from an EMBL/GenBank/DDBJ whole genome shotgun (WGS) entry which is preliminary data.</text>
</comment>
<dbReference type="InterPro" id="IPR002347">
    <property type="entry name" value="SDR_fam"/>
</dbReference>
<proteinExistence type="inferred from homology"/>
<reference evidence="3" key="1">
    <citation type="journal article" date="2020" name="mSystems">
        <title>Genome- and Community-Level Interaction Insights into Carbon Utilization and Element Cycling Functions of Hydrothermarchaeota in Hydrothermal Sediment.</title>
        <authorList>
            <person name="Zhou Z."/>
            <person name="Liu Y."/>
            <person name="Xu W."/>
            <person name="Pan J."/>
            <person name="Luo Z.H."/>
            <person name="Li M."/>
        </authorList>
    </citation>
    <scope>NUCLEOTIDE SEQUENCE [LARGE SCALE GENOMIC DNA]</scope>
    <source>
        <strain evidence="3">SpSt-289</strain>
    </source>
</reference>
<sequence>MANPLERFAVTGRRALVTGGSRGIGAEAAVVLAQAGADVAIVGRDREGLQATAAQIEAAGRRCVVIEADMRTTEGPLHAAQAALDAFGTVDILVNNAGIARIAPILESPLADWEETIAVNLRAPYLLAQALAPKMIEQRRGKIINVSSQAGVVAIEGHASYAASKGGLNMLTKVMALEWGPYNIQVNAVAPTVILTPMGTQVWGDPAKAEPMLAKIPLRRFGQPVEVADLILFLASPASDLITGETILIDGGYTAI</sequence>
<keyword evidence="2" id="KW-0560">Oxidoreductase</keyword>
<evidence type="ECO:0000256" key="1">
    <source>
        <dbReference type="ARBA" id="ARBA00006484"/>
    </source>
</evidence>
<dbReference type="Pfam" id="PF13561">
    <property type="entry name" value="adh_short_C2"/>
    <property type="match status" value="1"/>
</dbReference>
<dbReference type="InterPro" id="IPR036291">
    <property type="entry name" value="NAD(P)-bd_dom_sf"/>
</dbReference>
<protein>
    <submittedName>
        <fullName evidence="3">SDR family oxidoreductase</fullName>
    </submittedName>
</protein>
<dbReference type="AlphaFoldDB" id="A0A7C1FVZ7"/>
<dbReference type="Gene3D" id="3.40.50.720">
    <property type="entry name" value="NAD(P)-binding Rossmann-like Domain"/>
    <property type="match status" value="1"/>
</dbReference>
<accession>A0A7C1FVZ7</accession>
<dbReference type="PRINTS" id="PR00080">
    <property type="entry name" value="SDRFAMILY"/>
</dbReference>
<dbReference type="GO" id="GO:0032787">
    <property type="term" value="P:monocarboxylic acid metabolic process"/>
    <property type="evidence" value="ECO:0007669"/>
    <property type="project" value="UniProtKB-ARBA"/>
</dbReference>
<dbReference type="EMBL" id="DSMG01000161">
    <property type="protein sequence ID" value="HDX32851.1"/>
    <property type="molecule type" value="Genomic_DNA"/>
</dbReference>
<dbReference type="NCBIfam" id="NF005559">
    <property type="entry name" value="PRK07231.1"/>
    <property type="match status" value="1"/>
</dbReference>
<gene>
    <name evidence="3" type="ORF">ENQ20_15390</name>
</gene>
<organism evidence="3">
    <name type="scientific">Caldilinea aerophila</name>
    <dbReference type="NCBI Taxonomy" id="133453"/>
    <lineage>
        <taxon>Bacteria</taxon>
        <taxon>Bacillati</taxon>
        <taxon>Chloroflexota</taxon>
        <taxon>Caldilineae</taxon>
        <taxon>Caldilineales</taxon>
        <taxon>Caldilineaceae</taxon>
        <taxon>Caldilinea</taxon>
    </lineage>
</organism>
<evidence type="ECO:0000313" key="3">
    <source>
        <dbReference type="EMBL" id="HDX32851.1"/>
    </source>
</evidence>
<dbReference type="SUPFAM" id="SSF51735">
    <property type="entry name" value="NAD(P)-binding Rossmann-fold domains"/>
    <property type="match status" value="1"/>
</dbReference>
<evidence type="ECO:0000256" key="2">
    <source>
        <dbReference type="ARBA" id="ARBA00023002"/>
    </source>
</evidence>
<comment type="similarity">
    <text evidence="1">Belongs to the short-chain dehydrogenases/reductases (SDR) family.</text>
</comment>
<dbReference type="GO" id="GO:0016491">
    <property type="term" value="F:oxidoreductase activity"/>
    <property type="evidence" value="ECO:0007669"/>
    <property type="project" value="UniProtKB-KW"/>
</dbReference>
<dbReference type="PANTHER" id="PTHR42879">
    <property type="entry name" value="3-OXOACYL-(ACYL-CARRIER-PROTEIN) REDUCTASE"/>
    <property type="match status" value="1"/>
</dbReference>